<dbReference type="EC" id="5.3.3.2" evidence="3 10"/>
<dbReference type="UniPathway" id="UPA00059">
    <property type="reaction ID" value="UER00104"/>
</dbReference>
<dbReference type="SUPFAM" id="SSF55811">
    <property type="entry name" value="Nudix"/>
    <property type="match status" value="1"/>
</dbReference>
<keyword evidence="8" id="KW-0414">Isoprene biosynthesis</keyword>
<dbReference type="PROSITE" id="PS51462">
    <property type="entry name" value="NUDIX"/>
    <property type="match status" value="1"/>
</dbReference>
<dbReference type="InterPro" id="IPR015797">
    <property type="entry name" value="NUDIX_hydrolase-like_dom_sf"/>
</dbReference>
<keyword evidence="9 13" id="KW-0413">Isomerase</keyword>
<dbReference type="InterPro" id="IPR000086">
    <property type="entry name" value="NUDIX_hydrolase_dom"/>
</dbReference>
<dbReference type="GO" id="GO:0009240">
    <property type="term" value="P:isopentenyl diphosphate biosynthetic process"/>
    <property type="evidence" value="ECO:0007669"/>
    <property type="project" value="TreeGrafter"/>
</dbReference>
<dbReference type="NCBIfam" id="TIGR02150">
    <property type="entry name" value="IPP_isom_1"/>
    <property type="match status" value="1"/>
</dbReference>
<dbReference type="InterPro" id="IPR056375">
    <property type="entry name" value="Idi_bact"/>
</dbReference>
<keyword evidence="7" id="KW-0464">Manganese</keyword>
<dbReference type="PANTHER" id="PTHR10885">
    <property type="entry name" value="ISOPENTENYL-DIPHOSPHATE DELTA-ISOMERASE"/>
    <property type="match status" value="1"/>
</dbReference>
<proteinExistence type="inferred from homology"/>
<reference evidence="14" key="1">
    <citation type="submission" date="2016-10" db="EMBL/GenBank/DDBJ databases">
        <authorList>
            <person name="Varghese N."/>
            <person name="Submissions S."/>
        </authorList>
    </citation>
    <scope>NUCLEOTIDE SEQUENCE [LARGE SCALE GENOMIC DNA]</scope>
    <source>
        <strain evidence="14">DSM 14807</strain>
    </source>
</reference>
<evidence type="ECO:0000313" key="13">
    <source>
        <dbReference type="EMBL" id="SFV30706.1"/>
    </source>
</evidence>
<evidence type="ECO:0000256" key="10">
    <source>
        <dbReference type="NCBIfam" id="TIGR02150"/>
    </source>
</evidence>
<feature type="active site" evidence="11">
    <location>
        <position position="114"/>
    </location>
</feature>
<evidence type="ECO:0000256" key="3">
    <source>
        <dbReference type="ARBA" id="ARBA00012057"/>
    </source>
</evidence>
<evidence type="ECO:0000256" key="6">
    <source>
        <dbReference type="ARBA" id="ARBA00022842"/>
    </source>
</evidence>
<dbReference type="GO" id="GO:0050992">
    <property type="term" value="P:dimethylallyl diphosphate biosynthetic process"/>
    <property type="evidence" value="ECO:0007669"/>
    <property type="project" value="UniProtKB-UniPathway"/>
</dbReference>
<keyword evidence="5" id="KW-0479">Metal-binding</keyword>
<dbReference type="GO" id="GO:0046872">
    <property type="term" value="F:metal ion binding"/>
    <property type="evidence" value="ECO:0007669"/>
    <property type="project" value="UniProtKB-KW"/>
</dbReference>
<feature type="domain" description="Nudix hydrolase" evidence="12">
    <location>
        <begin position="30"/>
        <end position="162"/>
    </location>
</feature>
<evidence type="ECO:0000259" key="12">
    <source>
        <dbReference type="PROSITE" id="PS51462"/>
    </source>
</evidence>
<organism evidence="13 14">
    <name type="scientific">Thermoflavifilum thermophilum</name>
    <dbReference type="NCBI Taxonomy" id="1393122"/>
    <lineage>
        <taxon>Bacteria</taxon>
        <taxon>Pseudomonadati</taxon>
        <taxon>Bacteroidota</taxon>
        <taxon>Chitinophagia</taxon>
        <taxon>Chitinophagales</taxon>
        <taxon>Chitinophagaceae</taxon>
        <taxon>Thermoflavifilum</taxon>
    </lineage>
</organism>
<evidence type="ECO:0000256" key="11">
    <source>
        <dbReference type="PIRSR" id="PIRSR018427-1"/>
    </source>
</evidence>
<evidence type="ECO:0000256" key="8">
    <source>
        <dbReference type="ARBA" id="ARBA00023229"/>
    </source>
</evidence>
<dbReference type="EMBL" id="FPCJ01000001">
    <property type="protein sequence ID" value="SFV30706.1"/>
    <property type="molecule type" value="Genomic_DNA"/>
</dbReference>
<evidence type="ECO:0000256" key="2">
    <source>
        <dbReference type="ARBA" id="ARBA00007579"/>
    </source>
</evidence>
<dbReference type="GO" id="GO:0004452">
    <property type="term" value="F:isopentenyl-diphosphate delta-isomerase activity"/>
    <property type="evidence" value="ECO:0007669"/>
    <property type="project" value="UniProtKB-UniRule"/>
</dbReference>
<dbReference type="Pfam" id="PF00293">
    <property type="entry name" value="NUDIX"/>
    <property type="match status" value="1"/>
</dbReference>
<dbReference type="PIRSF" id="PIRSF018427">
    <property type="entry name" value="Isopntndiph_ism"/>
    <property type="match status" value="1"/>
</dbReference>
<comment type="pathway">
    <text evidence="1">Isoprenoid biosynthesis; dimethylallyl diphosphate biosynthesis; dimethylallyl diphosphate from isopentenyl diphosphate: step 1/1.</text>
</comment>
<keyword evidence="6" id="KW-0460">Magnesium</keyword>
<dbReference type="InterPro" id="IPR011876">
    <property type="entry name" value="IsopentenylPP_isomerase_typ1"/>
</dbReference>
<dbReference type="NCBIfam" id="NF002995">
    <property type="entry name" value="PRK03759.1"/>
    <property type="match status" value="1"/>
</dbReference>
<sequence>MKQEETLILVDEYDEMVGTMEKMRVHQLGLLHRAFSVFLFNHKYDMLLQLRAQDKYHSGGLWTNACCSHPRPGESTIDAAHRRLQEELGTDCPLQELFTFTYRVKLPNGLIEYELDHVFIGFHEGPFTPDQNEIDEIKFFSLDDIQQQINIHPHQFTYWFQLAFPKIKNNMNEIQLMVSS</sequence>
<keyword evidence="4" id="KW-0963">Cytoplasm</keyword>
<feature type="active site" evidence="11">
    <location>
        <position position="67"/>
    </location>
</feature>
<dbReference type="STRING" id="1393122.SAMN05660895_0867"/>
<accession>A0A1I7N821</accession>
<dbReference type="RefSeq" id="WP_092458218.1">
    <property type="nucleotide sequence ID" value="NZ_FPCJ01000001.1"/>
</dbReference>
<evidence type="ECO:0000256" key="1">
    <source>
        <dbReference type="ARBA" id="ARBA00004826"/>
    </source>
</evidence>
<dbReference type="OrthoDB" id="9809458at2"/>
<evidence type="ECO:0000256" key="7">
    <source>
        <dbReference type="ARBA" id="ARBA00023211"/>
    </source>
</evidence>
<dbReference type="CDD" id="cd02885">
    <property type="entry name" value="NUDIX_IPP_Isomerase"/>
    <property type="match status" value="1"/>
</dbReference>
<dbReference type="PANTHER" id="PTHR10885:SF0">
    <property type="entry name" value="ISOPENTENYL-DIPHOSPHATE DELTA-ISOMERASE"/>
    <property type="match status" value="1"/>
</dbReference>
<dbReference type="Proteomes" id="UP000199537">
    <property type="component" value="Unassembled WGS sequence"/>
</dbReference>
<evidence type="ECO:0000256" key="4">
    <source>
        <dbReference type="ARBA" id="ARBA00022490"/>
    </source>
</evidence>
<dbReference type="Gene3D" id="3.90.79.10">
    <property type="entry name" value="Nucleoside Triphosphate Pyrophosphohydrolase"/>
    <property type="match status" value="1"/>
</dbReference>
<evidence type="ECO:0000256" key="5">
    <source>
        <dbReference type="ARBA" id="ARBA00022723"/>
    </source>
</evidence>
<gene>
    <name evidence="13" type="ORF">SAMN05660895_0867</name>
</gene>
<dbReference type="HAMAP" id="MF_00202">
    <property type="entry name" value="Idi"/>
    <property type="match status" value="1"/>
</dbReference>
<keyword evidence="14" id="KW-1185">Reference proteome</keyword>
<dbReference type="AlphaFoldDB" id="A0A1I7N821"/>
<protein>
    <recommendedName>
        <fullName evidence="3 10">Isopentenyl-diphosphate delta-isomerase</fullName>
        <ecNumber evidence="3 10">5.3.3.2</ecNumber>
    </recommendedName>
</protein>
<dbReference type="GO" id="GO:0005737">
    <property type="term" value="C:cytoplasm"/>
    <property type="evidence" value="ECO:0007669"/>
    <property type="project" value="TreeGrafter"/>
</dbReference>
<comment type="similarity">
    <text evidence="2">Belongs to the IPP isomerase type 1 family.</text>
</comment>
<name>A0A1I7N821_9BACT</name>
<evidence type="ECO:0000256" key="9">
    <source>
        <dbReference type="ARBA" id="ARBA00023235"/>
    </source>
</evidence>
<evidence type="ECO:0000313" key="14">
    <source>
        <dbReference type="Proteomes" id="UP000199537"/>
    </source>
</evidence>